<dbReference type="InterPro" id="IPR000644">
    <property type="entry name" value="CBS_dom"/>
</dbReference>
<dbReference type="InParanoid" id="A0A1Q6DUN5"/>
<dbReference type="PROSITE" id="PS51371">
    <property type="entry name" value="CBS"/>
    <property type="match status" value="2"/>
</dbReference>
<evidence type="ECO:0000259" key="3">
    <source>
        <dbReference type="PROSITE" id="PS51371"/>
    </source>
</evidence>
<evidence type="ECO:0000313" key="4">
    <source>
        <dbReference type="EMBL" id="OKY78089.1"/>
    </source>
</evidence>
<dbReference type="InterPro" id="IPR046342">
    <property type="entry name" value="CBS_dom_sf"/>
</dbReference>
<dbReference type="EMBL" id="MSDW01000001">
    <property type="protein sequence ID" value="OKY78089.1"/>
    <property type="molecule type" value="Genomic_DNA"/>
</dbReference>
<keyword evidence="5" id="KW-1185">Reference proteome</keyword>
<dbReference type="Proteomes" id="UP000185744">
    <property type="component" value="Unassembled WGS sequence"/>
</dbReference>
<organism evidence="4 5">
    <name type="scientific">Methanohalarchaeum thermophilum</name>
    <dbReference type="NCBI Taxonomy" id="1903181"/>
    <lineage>
        <taxon>Archaea</taxon>
        <taxon>Methanobacteriati</taxon>
        <taxon>Methanobacteriota</taxon>
        <taxon>Methanonatronarchaeia</taxon>
        <taxon>Methanonatronarchaeales</taxon>
        <taxon>Methanonatronarchaeaceae</taxon>
        <taxon>Candidatus Methanohalarchaeum</taxon>
    </lineage>
</organism>
<dbReference type="InterPro" id="IPR036086">
    <property type="entry name" value="ParB/Sulfiredoxin_sf"/>
</dbReference>
<evidence type="ECO:0000313" key="5">
    <source>
        <dbReference type="Proteomes" id="UP000185744"/>
    </source>
</evidence>
<accession>A0A1Q6DUN5</accession>
<proteinExistence type="predicted"/>
<dbReference type="PANTHER" id="PTHR43080">
    <property type="entry name" value="CBS DOMAIN-CONTAINING PROTEIN CBSX3, MITOCHONDRIAL"/>
    <property type="match status" value="1"/>
</dbReference>
<dbReference type="PANTHER" id="PTHR43080:SF2">
    <property type="entry name" value="CBS DOMAIN-CONTAINING PROTEIN"/>
    <property type="match status" value="1"/>
</dbReference>
<keyword evidence="1 2" id="KW-0129">CBS domain</keyword>
<dbReference type="InterPro" id="IPR003115">
    <property type="entry name" value="ParB_N"/>
</dbReference>
<feature type="domain" description="CBS" evidence="3">
    <location>
        <begin position="80"/>
        <end position="139"/>
    </location>
</feature>
<dbReference type="SUPFAM" id="SSF54631">
    <property type="entry name" value="CBS-domain pair"/>
    <property type="match status" value="1"/>
</dbReference>
<dbReference type="Gene3D" id="3.10.580.10">
    <property type="entry name" value="CBS-domain"/>
    <property type="match status" value="2"/>
</dbReference>
<dbReference type="AlphaFoldDB" id="A0A1Q6DUN5"/>
<evidence type="ECO:0000256" key="1">
    <source>
        <dbReference type="ARBA" id="ARBA00023122"/>
    </source>
</evidence>
<feature type="domain" description="CBS" evidence="3">
    <location>
        <begin position="22"/>
        <end position="77"/>
    </location>
</feature>
<dbReference type="InterPro" id="IPR051257">
    <property type="entry name" value="Diverse_CBS-Domain"/>
</dbReference>
<dbReference type="SUPFAM" id="SSF110849">
    <property type="entry name" value="ParB/Sulfiredoxin"/>
    <property type="match status" value="1"/>
</dbReference>
<protein>
    <submittedName>
        <fullName evidence="4">Chromosome segregation protein Spo0J containing CBS and ParB-like nuclease domain</fullName>
    </submittedName>
</protein>
<name>A0A1Q6DUN5_METT1</name>
<dbReference type="Pfam" id="PF00571">
    <property type="entry name" value="CBS"/>
    <property type="match status" value="2"/>
</dbReference>
<dbReference type="Gene3D" id="3.90.1530.10">
    <property type="entry name" value="Conserved hypothetical protein from pyrococcus furiosus pfu- 392566-001, ParB domain"/>
    <property type="match status" value="1"/>
</dbReference>
<reference evidence="4" key="1">
    <citation type="submission" date="2016-12" db="EMBL/GenBank/DDBJ databases">
        <title>Discovery of methanogenic haloarchaea.</title>
        <authorList>
            <person name="Sorokin D.Y."/>
            <person name="Makarova K.S."/>
            <person name="Abbas B."/>
            <person name="Ferrer M."/>
            <person name="Golyshin P.N."/>
        </authorList>
    </citation>
    <scope>NUCLEOTIDE SEQUENCE [LARGE SCALE GENOMIC DNA]</scope>
    <source>
        <strain evidence="4">HMET1</strain>
    </source>
</reference>
<gene>
    <name evidence="4" type="ORF">BTN85_0574</name>
</gene>
<dbReference type="STRING" id="1903181.BTN85_0574"/>
<sequence>MSREINESKKDKKNKPKVKDYMTTDVVVVEPEDTVEEIAKLIEETGHNGFPVVEKGIVKGYIAARHLVLQDKDELAFKLMSSDITLADRDMDLDDAARLMFRKGISKLPVVRETGRMAGIITNSDVIRSQIERADPRKLRKFKKVLEDVHNINLDIEKGEVKVNELIPTQKNIYEDELEGRIYELKKGLAEPIIIVQKPDKMILVDGHHRAVAAKKLEIDKIEAYKLIIKEDKTIGLEKIPKKSGISNLDDIKIIDYAPHPIGRLTKMYGQDNQGE</sequence>
<dbReference type="SMART" id="SM00470">
    <property type="entry name" value="ParB"/>
    <property type="match status" value="1"/>
</dbReference>
<dbReference type="SMART" id="SM00116">
    <property type="entry name" value="CBS"/>
    <property type="match status" value="2"/>
</dbReference>
<evidence type="ECO:0000256" key="2">
    <source>
        <dbReference type="PROSITE-ProRule" id="PRU00703"/>
    </source>
</evidence>
<comment type="caution">
    <text evidence="4">The sequence shown here is derived from an EMBL/GenBank/DDBJ whole genome shotgun (WGS) entry which is preliminary data.</text>
</comment>